<feature type="domain" description="Tse2 ADP-ribosyltransferase toxin" evidence="1">
    <location>
        <begin position="6"/>
        <end position="55"/>
    </location>
</feature>
<protein>
    <recommendedName>
        <fullName evidence="1">Tse2 ADP-ribosyltransferase toxin domain-containing protein</fullName>
    </recommendedName>
</protein>
<keyword evidence="3" id="KW-1185">Reference proteome</keyword>
<dbReference type="GeneID" id="87841418"/>
<organism evidence="2 3">
    <name type="scientific">Chaetomium fimeti</name>
    <dbReference type="NCBI Taxonomy" id="1854472"/>
    <lineage>
        <taxon>Eukaryota</taxon>
        <taxon>Fungi</taxon>
        <taxon>Dikarya</taxon>
        <taxon>Ascomycota</taxon>
        <taxon>Pezizomycotina</taxon>
        <taxon>Sordariomycetes</taxon>
        <taxon>Sordariomycetidae</taxon>
        <taxon>Sordariales</taxon>
        <taxon>Chaetomiaceae</taxon>
        <taxon>Chaetomium</taxon>
    </lineage>
</organism>
<sequence length="84" mass="9731">MYYEQRYLDRQDEGGHVDPPYILTISKGTQIPSHFILSKRHSDCFCLEPSHGMTLDVRWTSSTINTRWKRMHGTSSTSIRIGTT</sequence>
<dbReference type="AlphaFoldDB" id="A0AAE0HAV2"/>
<reference evidence="2" key="1">
    <citation type="journal article" date="2023" name="Mol. Phylogenet. Evol.">
        <title>Genome-scale phylogeny and comparative genomics of the fungal order Sordariales.</title>
        <authorList>
            <person name="Hensen N."/>
            <person name="Bonometti L."/>
            <person name="Westerberg I."/>
            <person name="Brannstrom I.O."/>
            <person name="Guillou S."/>
            <person name="Cros-Aarteil S."/>
            <person name="Calhoun S."/>
            <person name="Haridas S."/>
            <person name="Kuo A."/>
            <person name="Mondo S."/>
            <person name="Pangilinan J."/>
            <person name="Riley R."/>
            <person name="LaButti K."/>
            <person name="Andreopoulos B."/>
            <person name="Lipzen A."/>
            <person name="Chen C."/>
            <person name="Yan M."/>
            <person name="Daum C."/>
            <person name="Ng V."/>
            <person name="Clum A."/>
            <person name="Steindorff A."/>
            <person name="Ohm R.A."/>
            <person name="Martin F."/>
            <person name="Silar P."/>
            <person name="Natvig D.O."/>
            <person name="Lalanne C."/>
            <person name="Gautier V."/>
            <person name="Ament-Velasquez S.L."/>
            <person name="Kruys A."/>
            <person name="Hutchinson M.I."/>
            <person name="Powell A.J."/>
            <person name="Barry K."/>
            <person name="Miller A.N."/>
            <person name="Grigoriev I.V."/>
            <person name="Debuchy R."/>
            <person name="Gladieux P."/>
            <person name="Hiltunen Thoren M."/>
            <person name="Johannesson H."/>
        </authorList>
    </citation>
    <scope>NUCLEOTIDE SEQUENCE</scope>
    <source>
        <strain evidence="2">CBS 168.71</strain>
    </source>
</reference>
<dbReference type="Pfam" id="PF18648">
    <property type="entry name" value="ADPRTs_Tse2"/>
    <property type="match status" value="1"/>
</dbReference>
<dbReference type="EMBL" id="JAUEPN010000007">
    <property type="protein sequence ID" value="KAK3292161.1"/>
    <property type="molecule type" value="Genomic_DNA"/>
</dbReference>
<proteinExistence type="predicted"/>
<accession>A0AAE0HAV2</accession>
<dbReference type="RefSeq" id="XP_062655675.1">
    <property type="nucleotide sequence ID" value="XM_062804470.1"/>
</dbReference>
<gene>
    <name evidence="2" type="ORF">B0H64DRAFT_405823</name>
</gene>
<comment type="caution">
    <text evidence="2">The sequence shown here is derived from an EMBL/GenBank/DDBJ whole genome shotgun (WGS) entry which is preliminary data.</text>
</comment>
<evidence type="ECO:0000313" key="2">
    <source>
        <dbReference type="EMBL" id="KAK3292161.1"/>
    </source>
</evidence>
<reference evidence="2" key="2">
    <citation type="submission" date="2023-06" db="EMBL/GenBank/DDBJ databases">
        <authorList>
            <consortium name="Lawrence Berkeley National Laboratory"/>
            <person name="Haridas S."/>
            <person name="Hensen N."/>
            <person name="Bonometti L."/>
            <person name="Westerberg I."/>
            <person name="Brannstrom I.O."/>
            <person name="Guillou S."/>
            <person name="Cros-Aarteil S."/>
            <person name="Calhoun S."/>
            <person name="Kuo A."/>
            <person name="Mondo S."/>
            <person name="Pangilinan J."/>
            <person name="Riley R."/>
            <person name="Labutti K."/>
            <person name="Andreopoulos B."/>
            <person name="Lipzen A."/>
            <person name="Chen C."/>
            <person name="Yanf M."/>
            <person name="Daum C."/>
            <person name="Ng V."/>
            <person name="Clum A."/>
            <person name="Steindorff A."/>
            <person name="Ohm R."/>
            <person name="Martin F."/>
            <person name="Silar P."/>
            <person name="Natvig D."/>
            <person name="Lalanne C."/>
            <person name="Gautier V."/>
            <person name="Ament-Velasquez S.L."/>
            <person name="Kruys A."/>
            <person name="Hutchinson M.I."/>
            <person name="Powell A.J."/>
            <person name="Barry K."/>
            <person name="Miller A.N."/>
            <person name="Grigoriev I.V."/>
            <person name="Debuchy R."/>
            <person name="Gladieux P."/>
            <person name="Thoren M.H."/>
            <person name="Johannesson H."/>
        </authorList>
    </citation>
    <scope>NUCLEOTIDE SEQUENCE</scope>
    <source>
        <strain evidence="2">CBS 168.71</strain>
    </source>
</reference>
<evidence type="ECO:0000313" key="3">
    <source>
        <dbReference type="Proteomes" id="UP001278766"/>
    </source>
</evidence>
<dbReference type="InterPro" id="IPR041018">
    <property type="entry name" value="ADPRTs_Tse2"/>
</dbReference>
<name>A0AAE0HAV2_9PEZI</name>
<dbReference type="Proteomes" id="UP001278766">
    <property type="component" value="Unassembled WGS sequence"/>
</dbReference>
<evidence type="ECO:0000259" key="1">
    <source>
        <dbReference type="Pfam" id="PF18648"/>
    </source>
</evidence>